<keyword evidence="9 11" id="KW-0460">Magnesium</keyword>
<keyword evidence="16" id="KW-1185">Reference proteome</keyword>
<comment type="subunit">
    <text evidence="11">Homodimer.</text>
</comment>
<feature type="binding site" evidence="11">
    <location>
        <position position="163"/>
    </location>
    <ligand>
        <name>ATP</name>
        <dbReference type="ChEBI" id="CHEBI:30616"/>
    </ligand>
</feature>
<dbReference type="PANTHER" id="PTHR46173:SF1">
    <property type="entry name" value="CCA TRNA NUCLEOTIDYLTRANSFERASE 1, MITOCHONDRIAL"/>
    <property type="match status" value="1"/>
</dbReference>
<evidence type="ECO:0000259" key="12">
    <source>
        <dbReference type="Pfam" id="PF01743"/>
    </source>
</evidence>
<dbReference type="HAMAP" id="MF_01263">
    <property type="entry name" value="CCA_bact_type3"/>
    <property type="match status" value="1"/>
</dbReference>
<dbReference type="EMBL" id="JAFBED010000002">
    <property type="protein sequence ID" value="MBM7619522.1"/>
    <property type="molecule type" value="Genomic_DNA"/>
</dbReference>
<dbReference type="NCBIfam" id="NF009814">
    <property type="entry name" value="PRK13299.1"/>
    <property type="match status" value="1"/>
</dbReference>
<keyword evidence="3 11" id="KW-0819">tRNA processing</keyword>
<keyword evidence="6 11" id="KW-0547">Nucleotide-binding</keyword>
<feature type="binding site" evidence="11">
    <location>
        <position position="163"/>
    </location>
    <ligand>
        <name>CTP</name>
        <dbReference type="ChEBI" id="CHEBI:37563"/>
    </ligand>
</feature>
<evidence type="ECO:0000256" key="7">
    <source>
        <dbReference type="ARBA" id="ARBA00022800"/>
    </source>
</evidence>
<dbReference type="GO" id="GO:0016787">
    <property type="term" value="F:hydrolase activity"/>
    <property type="evidence" value="ECO:0007669"/>
    <property type="project" value="UniProtKB-KW"/>
</dbReference>
<comment type="catalytic activity">
    <reaction evidence="11">
        <text>a tRNA precursor + 2 CTP + ATP = a tRNA with a 3' CCA end + 3 diphosphate</text>
        <dbReference type="Rhea" id="RHEA:14433"/>
        <dbReference type="Rhea" id="RHEA-COMP:10465"/>
        <dbReference type="Rhea" id="RHEA-COMP:10468"/>
        <dbReference type="ChEBI" id="CHEBI:30616"/>
        <dbReference type="ChEBI" id="CHEBI:33019"/>
        <dbReference type="ChEBI" id="CHEBI:37563"/>
        <dbReference type="ChEBI" id="CHEBI:74896"/>
        <dbReference type="ChEBI" id="CHEBI:83071"/>
        <dbReference type="EC" id="2.7.7.72"/>
    </reaction>
</comment>
<name>A0ABS2NXZ8_9BACI</name>
<dbReference type="InterPro" id="IPR002646">
    <property type="entry name" value="PolA_pol_head_dom"/>
</dbReference>
<evidence type="ECO:0000256" key="5">
    <source>
        <dbReference type="ARBA" id="ARBA00022723"/>
    </source>
</evidence>
<dbReference type="InterPro" id="IPR050264">
    <property type="entry name" value="Bact_CCA-adding_enz_type3_sf"/>
</dbReference>
<feature type="binding site" evidence="11">
    <location>
        <position position="160"/>
    </location>
    <ligand>
        <name>CTP</name>
        <dbReference type="ChEBI" id="CHEBI:37563"/>
    </ligand>
</feature>
<feature type="binding site" evidence="11">
    <location>
        <position position="157"/>
    </location>
    <ligand>
        <name>CTP</name>
        <dbReference type="ChEBI" id="CHEBI:37563"/>
    </ligand>
</feature>
<keyword evidence="7 11" id="KW-0692">RNA repair</keyword>
<feature type="domain" description="CCA-adding enzyme C-terminal" evidence="14">
    <location>
        <begin position="244"/>
        <end position="391"/>
    </location>
</feature>
<feature type="binding site" evidence="11">
    <location>
        <position position="40"/>
    </location>
    <ligand>
        <name>Mg(2+)</name>
        <dbReference type="ChEBI" id="CHEBI:18420"/>
    </ligand>
</feature>
<feature type="binding site" evidence="11">
    <location>
        <position position="157"/>
    </location>
    <ligand>
        <name>ATP</name>
        <dbReference type="ChEBI" id="CHEBI:30616"/>
    </ligand>
</feature>
<dbReference type="Gene3D" id="3.30.460.10">
    <property type="entry name" value="Beta Polymerase, domain 2"/>
    <property type="match status" value="1"/>
</dbReference>
<gene>
    <name evidence="11" type="primary">cca</name>
    <name evidence="15" type="ORF">JOC95_001371</name>
</gene>
<evidence type="ECO:0000313" key="15">
    <source>
        <dbReference type="EMBL" id="MBM7619522.1"/>
    </source>
</evidence>
<dbReference type="EC" id="2.7.7.72" evidence="11"/>
<comment type="similarity">
    <text evidence="11">Belongs to the tRNA nucleotidyltransferase/poly(A) polymerase family. Bacterial CCA-adding enzyme type 3 subfamily.</text>
</comment>
<feature type="binding site" evidence="11">
    <location>
        <position position="27"/>
    </location>
    <ligand>
        <name>ATP</name>
        <dbReference type="ChEBI" id="CHEBI:30616"/>
    </ligand>
</feature>
<feature type="binding site" evidence="11">
    <location>
        <position position="42"/>
    </location>
    <ligand>
        <name>Mg(2+)</name>
        <dbReference type="ChEBI" id="CHEBI:18420"/>
    </ligand>
</feature>
<comment type="caution">
    <text evidence="15">The sequence shown here is derived from an EMBL/GenBank/DDBJ whole genome shotgun (WGS) entry which is preliminary data.</text>
</comment>
<dbReference type="PANTHER" id="PTHR46173">
    <property type="entry name" value="CCA TRNA NUCLEOTIDYLTRANSFERASE 1, MITOCHONDRIAL"/>
    <property type="match status" value="1"/>
</dbReference>
<dbReference type="InterPro" id="IPR043519">
    <property type="entry name" value="NT_sf"/>
</dbReference>
<evidence type="ECO:0000259" key="13">
    <source>
        <dbReference type="Pfam" id="PF12627"/>
    </source>
</evidence>
<evidence type="ECO:0000256" key="11">
    <source>
        <dbReference type="HAMAP-Rule" id="MF_01263"/>
    </source>
</evidence>
<dbReference type="Gene3D" id="1.20.58.560">
    <property type="match status" value="1"/>
</dbReference>
<feature type="binding site" evidence="11">
    <location>
        <position position="111"/>
    </location>
    <ligand>
        <name>CTP</name>
        <dbReference type="ChEBI" id="CHEBI:37563"/>
    </ligand>
</feature>
<feature type="binding site" evidence="11">
    <location>
        <position position="154"/>
    </location>
    <ligand>
        <name>ATP</name>
        <dbReference type="ChEBI" id="CHEBI:30616"/>
    </ligand>
</feature>
<feature type="binding site" evidence="11">
    <location>
        <position position="154"/>
    </location>
    <ligand>
        <name>CTP</name>
        <dbReference type="ChEBI" id="CHEBI:37563"/>
    </ligand>
</feature>
<feature type="binding site" evidence="11">
    <location>
        <position position="160"/>
    </location>
    <ligand>
        <name>ATP</name>
        <dbReference type="ChEBI" id="CHEBI:30616"/>
    </ligand>
</feature>
<evidence type="ECO:0000256" key="6">
    <source>
        <dbReference type="ARBA" id="ARBA00022741"/>
    </source>
</evidence>
<dbReference type="Pfam" id="PF01743">
    <property type="entry name" value="PolyA_pol"/>
    <property type="match status" value="1"/>
</dbReference>
<dbReference type="Proteomes" id="UP000737402">
    <property type="component" value="Unassembled WGS sequence"/>
</dbReference>
<dbReference type="CDD" id="cd05398">
    <property type="entry name" value="NT_ClassII-CCAase"/>
    <property type="match status" value="1"/>
</dbReference>
<keyword evidence="5 11" id="KW-0479">Metal-binding</keyword>
<organism evidence="15 16">
    <name type="scientific">Sutcliffiella tianshenii</name>
    <dbReference type="NCBI Taxonomy" id="1463404"/>
    <lineage>
        <taxon>Bacteria</taxon>
        <taxon>Bacillati</taxon>
        <taxon>Bacillota</taxon>
        <taxon>Bacilli</taxon>
        <taxon>Bacillales</taxon>
        <taxon>Bacillaceae</taxon>
        <taxon>Sutcliffiella</taxon>
    </lineage>
</organism>
<dbReference type="Gene3D" id="1.10.246.80">
    <property type="match status" value="1"/>
</dbReference>
<evidence type="ECO:0000256" key="1">
    <source>
        <dbReference type="ARBA" id="ARBA00001946"/>
    </source>
</evidence>
<comment type="function">
    <text evidence="11">Catalyzes the addition and repair of the essential 3'-terminal CCA sequence in tRNAs without using a nucleic acid template. Adds these three nucleotides in the order of C, C, and A to the tRNA nucleotide-73, using CTP and ATP as substrates and producing inorganic pyrophosphate. tRNA 3'-terminal CCA addition is required both for tRNA processing and repair. Also involved in tRNA surveillance by mediating tandem CCA addition to generate a CCACCA at the 3' terminus of unstable tRNAs. While stable tRNAs receive only 3'-terminal CCA, unstable tRNAs are marked with CCACCA and rapidly degraded.</text>
</comment>
<keyword evidence="8 11" id="KW-0067">ATP-binding</keyword>
<dbReference type="InterPro" id="IPR023068">
    <property type="entry name" value="CCA-adding_enz_firmicutes"/>
</dbReference>
<protein>
    <recommendedName>
        <fullName evidence="11">CCA-adding enzyme</fullName>
        <ecNumber evidence="11">2.7.7.72</ecNumber>
    </recommendedName>
    <alternativeName>
        <fullName evidence="11">CCA tRNA nucleotidyltransferase</fullName>
    </alternativeName>
    <alternativeName>
        <fullName evidence="11">tRNA CCA-pyrophosphorylase</fullName>
    </alternativeName>
    <alternativeName>
        <fullName evidence="11">tRNA adenylyl-/cytidylyl- transferase</fullName>
    </alternativeName>
    <alternativeName>
        <fullName evidence="11">tRNA nucleotidyltransferase</fullName>
    </alternativeName>
    <alternativeName>
        <fullName evidence="11">tRNA-NT</fullName>
    </alternativeName>
</protein>
<dbReference type="Gene3D" id="1.10.110.30">
    <property type="match status" value="1"/>
</dbReference>
<feature type="binding site" evidence="11">
    <location>
        <position position="111"/>
    </location>
    <ligand>
        <name>ATP</name>
        <dbReference type="ChEBI" id="CHEBI:30616"/>
    </ligand>
</feature>
<dbReference type="GO" id="GO:0004810">
    <property type="term" value="F:CCA tRNA nucleotidyltransferase activity"/>
    <property type="evidence" value="ECO:0007669"/>
    <property type="project" value="UniProtKB-EC"/>
</dbReference>
<evidence type="ECO:0000256" key="10">
    <source>
        <dbReference type="ARBA" id="ARBA00022884"/>
    </source>
</evidence>
<feature type="binding site" evidence="11">
    <location>
        <position position="30"/>
    </location>
    <ligand>
        <name>ATP</name>
        <dbReference type="ChEBI" id="CHEBI:30616"/>
    </ligand>
</feature>
<comment type="miscellaneous">
    <text evidence="11">A single active site specifically recognizes both ATP and CTP and is responsible for their addition.</text>
</comment>
<accession>A0ABS2NXZ8</accession>
<evidence type="ECO:0000313" key="16">
    <source>
        <dbReference type="Proteomes" id="UP000737402"/>
    </source>
</evidence>
<evidence type="ECO:0000256" key="8">
    <source>
        <dbReference type="ARBA" id="ARBA00022840"/>
    </source>
</evidence>
<evidence type="ECO:0000256" key="9">
    <source>
        <dbReference type="ARBA" id="ARBA00022842"/>
    </source>
</evidence>
<dbReference type="InterPro" id="IPR032828">
    <property type="entry name" value="PolyA_RNA-bd"/>
</dbReference>
<dbReference type="InterPro" id="IPR032810">
    <property type="entry name" value="CCA-adding_enz_C"/>
</dbReference>
<keyword evidence="10 11" id="KW-0694">RNA-binding</keyword>
<dbReference type="SUPFAM" id="SSF81301">
    <property type="entry name" value="Nucleotidyltransferase"/>
    <property type="match status" value="1"/>
</dbReference>
<feature type="binding site" evidence="11">
    <location>
        <position position="27"/>
    </location>
    <ligand>
        <name>CTP</name>
        <dbReference type="ChEBI" id="CHEBI:37563"/>
    </ligand>
</feature>
<dbReference type="SUPFAM" id="SSF81891">
    <property type="entry name" value="Poly A polymerase C-terminal region-like"/>
    <property type="match status" value="1"/>
</dbReference>
<feature type="domain" description="tRNA nucleotidyltransferase/poly(A) polymerase RNA and SrmB- binding" evidence="13">
    <location>
        <begin position="169"/>
        <end position="228"/>
    </location>
</feature>
<reference evidence="15 16" key="1">
    <citation type="submission" date="2021-01" db="EMBL/GenBank/DDBJ databases">
        <title>Genomic Encyclopedia of Type Strains, Phase IV (KMG-IV): sequencing the most valuable type-strain genomes for metagenomic binning, comparative biology and taxonomic classification.</title>
        <authorList>
            <person name="Goeker M."/>
        </authorList>
    </citation>
    <scope>NUCLEOTIDE SEQUENCE [LARGE SCALE GENOMIC DNA]</scope>
    <source>
        <strain evidence="15 16">DSM 25879</strain>
    </source>
</reference>
<evidence type="ECO:0000256" key="2">
    <source>
        <dbReference type="ARBA" id="ARBA00022679"/>
    </source>
</evidence>
<dbReference type="RefSeq" id="WP_204414589.1">
    <property type="nucleotide sequence ID" value="NZ_JAFBED010000002.1"/>
</dbReference>
<evidence type="ECO:0000256" key="4">
    <source>
        <dbReference type="ARBA" id="ARBA00022695"/>
    </source>
</evidence>
<comment type="catalytic activity">
    <reaction evidence="11">
        <text>a tRNA with a 3' CCA end + 2 CTP + ATP = a tRNA with a 3' CCACCA end + 3 diphosphate</text>
        <dbReference type="Rhea" id="RHEA:76235"/>
        <dbReference type="Rhea" id="RHEA-COMP:10468"/>
        <dbReference type="Rhea" id="RHEA-COMP:18655"/>
        <dbReference type="ChEBI" id="CHEBI:30616"/>
        <dbReference type="ChEBI" id="CHEBI:33019"/>
        <dbReference type="ChEBI" id="CHEBI:37563"/>
        <dbReference type="ChEBI" id="CHEBI:83071"/>
        <dbReference type="ChEBI" id="CHEBI:195187"/>
    </reaction>
</comment>
<keyword evidence="2 11" id="KW-0808">Transferase</keyword>
<feature type="binding site" evidence="11">
    <location>
        <position position="30"/>
    </location>
    <ligand>
        <name>CTP</name>
        <dbReference type="ChEBI" id="CHEBI:37563"/>
    </ligand>
</feature>
<dbReference type="Pfam" id="PF13735">
    <property type="entry name" value="tRNA_NucTran2_2"/>
    <property type="match status" value="1"/>
</dbReference>
<comment type="cofactor">
    <cofactor evidence="1 11">
        <name>Mg(2+)</name>
        <dbReference type="ChEBI" id="CHEBI:18420"/>
    </cofactor>
</comment>
<evidence type="ECO:0000259" key="14">
    <source>
        <dbReference type="Pfam" id="PF13735"/>
    </source>
</evidence>
<evidence type="ECO:0000256" key="3">
    <source>
        <dbReference type="ARBA" id="ARBA00022694"/>
    </source>
</evidence>
<proteinExistence type="inferred from homology"/>
<keyword evidence="15" id="KW-0378">Hydrolase</keyword>
<feature type="domain" description="Poly A polymerase head" evidence="12">
    <location>
        <begin position="22"/>
        <end position="142"/>
    </location>
</feature>
<keyword evidence="4 11" id="KW-0548">Nucleotidyltransferase</keyword>
<sequence>MNIAFHSATDIIDILEKAGHEAYFVGGSVRDHLMGRSLGDIDIATSATPDQIQALFSKTVDVGAAHGTIIVVTEKDSFEVTTYRTDGTYTDNRRPDEVVFVKSLTEDLKRRDFTMNAIAMNKKGDILDPFHGKVDIERKVIRTVGEPSERFHEDALRMFRALRFCSQLGFAIDKETFLAIKKHAALMGNVSIERKTVEMEKLLLGKSMNLSVPSLIDTGLFKYLPLLKDKGEELGSLSSFPFHRLTSRIQLWTAFAYLLKIPDLEDFLNSWKLPKKVSKSVIMNITTMNHFMDEGWNRELIYYSGIEACLQSHEILLLLGMDKPTNRETIQKIDEALPIRGIKDIVANGNDLVQWRDQKRGKWISELLHDLEKNILNDLVQNEAGAIKEWVRSWQQK</sequence>
<dbReference type="Pfam" id="PF12627">
    <property type="entry name" value="PolyA_pol_RNAbd"/>
    <property type="match status" value="1"/>
</dbReference>